<dbReference type="GO" id="GO:0003924">
    <property type="term" value="F:GTPase activity"/>
    <property type="evidence" value="ECO:0007669"/>
    <property type="project" value="TreeGrafter"/>
</dbReference>
<dbReference type="InterPro" id="IPR030385">
    <property type="entry name" value="G_IRG_dom"/>
</dbReference>
<organism evidence="6 7">
    <name type="scientific">Sciurus carolinensis</name>
    <name type="common">Eastern gray squirrel</name>
    <dbReference type="NCBI Taxonomy" id="30640"/>
    <lineage>
        <taxon>Eukaryota</taxon>
        <taxon>Metazoa</taxon>
        <taxon>Chordata</taxon>
        <taxon>Craniata</taxon>
        <taxon>Vertebrata</taxon>
        <taxon>Euteleostomi</taxon>
        <taxon>Mammalia</taxon>
        <taxon>Eutheria</taxon>
        <taxon>Euarchontoglires</taxon>
        <taxon>Glires</taxon>
        <taxon>Rodentia</taxon>
        <taxon>Sciuromorpha</taxon>
        <taxon>Sciuridae</taxon>
        <taxon>Sciurinae</taxon>
        <taxon>Sciurini</taxon>
        <taxon>Sciurus</taxon>
    </lineage>
</organism>
<dbReference type="SUPFAM" id="SSF52540">
    <property type="entry name" value="P-loop containing nucleoside triphosphate hydrolases"/>
    <property type="match status" value="1"/>
</dbReference>
<dbReference type="GO" id="GO:0035458">
    <property type="term" value="P:cellular response to interferon-beta"/>
    <property type="evidence" value="ECO:0007669"/>
    <property type="project" value="TreeGrafter"/>
</dbReference>
<dbReference type="FunFam" id="3.40.50.300:FF:000541">
    <property type="entry name" value="Immunity related GTPase M"/>
    <property type="match status" value="1"/>
</dbReference>
<feature type="domain" description="IRG-type G" evidence="5">
    <location>
        <begin position="64"/>
        <end position="240"/>
    </location>
</feature>
<gene>
    <name evidence="6" type="ORF">SUZIE_145235</name>
</gene>
<dbReference type="PANTHER" id="PTHR32341:SF9">
    <property type="entry name" value="IMMUNITY-RELATED GTPASE FAMILY M PROTEIN"/>
    <property type="match status" value="1"/>
</dbReference>
<keyword evidence="4" id="KW-0342">GTP-binding</keyword>
<dbReference type="AlphaFoldDB" id="A0AA41MTJ2"/>
<dbReference type="InterPro" id="IPR051515">
    <property type="entry name" value="IRG"/>
</dbReference>
<dbReference type="GO" id="GO:0005789">
    <property type="term" value="C:endoplasmic reticulum membrane"/>
    <property type="evidence" value="ECO:0007669"/>
    <property type="project" value="TreeGrafter"/>
</dbReference>
<dbReference type="InterPro" id="IPR027417">
    <property type="entry name" value="P-loop_NTPase"/>
</dbReference>
<keyword evidence="7" id="KW-1185">Reference proteome</keyword>
<evidence type="ECO:0000256" key="1">
    <source>
        <dbReference type="ARBA" id="ARBA00005429"/>
    </source>
</evidence>
<dbReference type="Proteomes" id="UP001166674">
    <property type="component" value="Unassembled WGS sequence"/>
</dbReference>
<dbReference type="GO" id="GO:0005525">
    <property type="term" value="F:GTP binding"/>
    <property type="evidence" value="ECO:0007669"/>
    <property type="project" value="UniProtKB-KW"/>
</dbReference>
<evidence type="ECO:0000313" key="7">
    <source>
        <dbReference type="Proteomes" id="UP001166674"/>
    </source>
</evidence>
<sequence>MAKAPVSHYTPLSTSFTSVVSYNKGWNILIFEELSRNIEKALKEGKLLEVVSVVRETMERASRTQVSIAVTGESGNGMSSFINALRFLGHEEEASAPIGVVRTTQTRGSYTSSHFPNVVLWDLPGMGTTAQGLENYLKEMQFSHYDLFIIIASEQFSINHVKLARAIQRMGKRFYVVWTKLDRDLSTSALSKGQLLQNIQKNIKENFQKERVCEPPMFLVSNFDPLLHDFPKLRNTLQIDLLGIRCRGPLDTLSHICEETINDKVNSLKGRLSTEYLEDILGIRNADDLGECLEAYKLLFGVDNASLQQVAQSMGTWASEYMTIMKSQDLHTLCGSDWKMKLMTCLIMRALLKLFRYIPFLGNLVIHCFRYMRHRRILELVAQDTKNILMKILKNVCSPPDNNFGNDPASLFFGGS</sequence>
<protein>
    <submittedName>
        <fullName evidence="6">Immunity-related GTPase family M protein</fullName>
    </submittedName>
</protein>
<dbReference type="PROSITE" id="PS51716">
    <property type="entry name" value="G_IRG"/>
    <property type="match status" value="1"/>
</dbReference>
<evidence type="ECO:0000313" key="6">
    <source>
        <dbReference type="EMBL" id="MBZ3877908.1"/>
    </source>
</evidence>
<reference evidence="6" key="1">
    <citation type="submission" date="2020-03" db="EMBL/GenBank/DDBJ databases">
        <title>Studies in the Genomics of Life Span.</title>
        <authorList>
            <person name="Glass D."/>
        </authorList>
    </citation>
    <scope>NUCLEOTIDE SEQUENCE</scope>
    <source>
        <strain evidence="6">SUZIE</strain>
        <tissue evidence="6">Muscle</tissue>
    </source>
</reference>
<comment type="caution">
    <text evidence="6">The sequence shown here is derived from an EMBL/GenBank/DDBJ whole genome shotgun (WGS) entry which is preliminary data.</text>
</comment>
<evidence type="ECO:0000256" key="3">
    <source>
        <dbReference type="ARBA" id="ARBA00022801"/>
    </source>
</evidence>
<dbReference type="Pfam" id="PF05049">
    <property type="entry name" value="IIGP"/>
    <property type="match status" value="1"/>
</dbReference>
<dbReference type="GO" id="GO:0000045">
    <property type="term" value="P:autophagosome assembly"/>
    <property type="evidence" value="ECO:0007669"/>
    <property type="project" value="TreeGrafter"/>
</dbReference>
<comment type="similarity">
    <text evidence="1">Belongs to the TRAFAC class dynamin-like GTPase superfamily. IRG family.</text>
</comment>
<dbReference type="Gene3D" id="3.40.50.300">
    <property type="entry name" value="P-loop containing nucleotide triphosphate hydrolases"/>
    <property type="match status" value="1"/>
</dbReference>
<proteinExistence type="inferred from homology"/>
<evidence type="ECO:0000259" key="5">
    <source>
        <dbReference type="PROSITE" id="PS51716"/>
    </source>
</evidence>
<evidence type="ECO:0000256" key="4">
    <source>
        <dbReference type="ARBA" id="ARBA00023134"/>
    </source>
</evidence>
<dbReference type="InterPro" id="IPR007743">
    <property type="entry name" value="Immunity-related_GTPase-like"/>
</dbReference>
<keyword evidence="3" id="KW-0378">Hydrolase</keyword>
<keyword evidence="2" id="KW-0547">Nucleotide-binding</keyword>
<dbReference type="GO" id="GO:0045087">
    <property type="term" value="P:innate immune response"/>
    <property type="evidence" value="ECO:0007669"/>
    <property type="project" value="TreeGrafter"/>
</dbReference>
<dbReference type="PANTHER" id="PTHR32341">
    <property type="entry name" value="INTERFERON-INDUCIBLE GTPASE"/>
    <property type="match status" value="1"/>
</dbReference>
<dbReference type="EMBL" id="JAATJV010309699">
    <property type="protein sequence ID" value="MBZ3877908.1"/>
    <property type="molecule type" value="Genomic_DNA"/>
</dbReference>
<evidence type="ECO:0000256" key="2">
    <source>
        <dbReference type="ARBA" id="ARBA00022741"/>
    </source>
</evidence>
<name>A0AA41MTJ2_SCICA</name>
<accession>A0AA41MTJ2</accession>